<keyword evidence="7" id="KW-0997">Cell inner membrane</keyword>
<comment type="subcellular location">
    <subcellularLocation>
        <location evidence="1 12">Cell inner membrane</location>
        <topology evidence="1 12">Multi-pass membrane protein</topology>
    </subcellularLocation>
</comment>
<dbReference type="PANTHER" id="PTHR43229:SF2">
    <property type="entry name" value="NODULATION PROTEIN J"/>
    <property type="match status" value="1"/>
</dbReference>
<dbReference type="PIRSF" id="PIRSF006648">
    <property type="entry name" value="DrrB"/>
    <property type="match status" value="1"/>
</dbReference>
<evidence type="ECO:0000256" key="1">
    <source>
        <dbReference type="ARBA" id="ARBA00004429"/>
    </source>
</evidence>
<keyword evidence="10 12" id="KW-0472">Membrane</keyword>
<dbReference type="KEGG" id="hna:Hneap_2120"/>
<evidence type="ECO:0000256" key="9">
    <source>
        <dbReference type="ARBA" id="ARBA00022989"/>
    </source>
</evidence>
<evidence type="ECO:0000259" key="13">
    <source>
        <dbReference type="PROSITE" id="PS51012"/>
    </source>
</evidence>
<reference evidence="14 15" key="1">
    <citation type="submission" date="2009-10" db="EMBL/GenBank/DDBJ databases">
        <title>Complete sequence of Halothiobacillus neapolitanus c2.</title>
        <authorList>
            <consortium name="US DOE Joint Genome Institute"/>
            <person name="Lucas S."/>
            <person name="Copeland A."/>
            <person name="Lapidus A."/>
            <person name="Glavina del Rio T."/>
            <person name="Tice H."/>
            <person name="Bruce D."/>
            <person name="Goodwin L."/>
            <person name="Pitluck S."/>
            <person name="Davenport K."/>
            <person name="Brettin T."/>
            <person name="Detter J.C."/>
            <person name="Han C."/>
            <person name="Tapia R."/>
            <person name="Larimer F."/>
            <person name="Land M."/>
            <person name="Hauser L."/>
            <person name="Kyrpides N."/>
            <person name="Mikhailova N."/>
            <person name="Kerfeld C."/>
            <person name="Cannon G."/>
            <person name="Heinhort S."/>
        </authorList>
    </citation>
    <scope>NUCLEOTIDE SEQUENCE [LARGE SCALE GENOMIC DNA]</scope>
    <source>
        <strain evidence="15">ATCC 23641 / c2</strain>
    </source>
</reference>
<feature type="domain" description="ABC transmembrane type-2" evidence="13">
    <location>
        <begin position="52"/>
        <end position="279"/>
    </location>
</feature>
<keyword evidence="15" id="KW-1185">Reference proteome</keyword>
<keyword evidence="5" id="KW-0536">Nodulation</keyword>
<feature type="transmembrane region" description="Helical" evidence="12">
    <location>
        <begin position="140"/>
        <end position="161"/>
    </location>
</feature>
<dbReference type="Proteomes" id="UP000009102">
    <property type="component" value="Chromosome"/>
</dbReference>
<evidence type="ECO:0000256" key="5">
    <source>
        <dbReference type="ARBA" id="ARBA00022458"/>
    </source>
</evidence>
<comment type="similarity">
    <text evidence="2">Belongs to the ABC-2 integral membrane protein family. Lipooligosaccharide exporter (TC 3.A.1.102) subfamily.</text>
</comment>
<evidence type="ECO:0000256" key="12">
    <source>
        <dbReference type="RuleBase" id="RU361157"/>
    </source>
</evidence>
<dbReference type="STRING" id="555778.Hneap_2120"/>
<dbReference type="NCBIfam" id="TIGR01291">
    <property type="entry name" value="nodJ"/>
    <property type="match status" value="1"/>
</dbReference>
<feature type="transmembrane region" description="Helical" evidence="12">
    <location>
        <begin position="198"/>
        <end position="219"/>
    </location>
</feature>
<dbReference type="InterPro" id="IPR013525">
    <property type="entry name" value="ABC2_TM"/>
</dbReference>
<keyword evidence="9 12" id="KW-1133">Transmembrane helix</keyword>
<proteinExistence type="inferred from homology"/>
<dbReference type="InterPro" id="IPR000412">
    <property type="entry name" value="ABC_2_transport"/>
</dbReference>
<dbReference type="Pfam" id="PF01061">
    <property type="entry name" value="ABC2_membrane"/>
    <property type="match status" value="1"/>
</dbReference>
<dbReference type="AlphaFoldDB" id="D0KW34"/>
<accession>D0KW34</accession>
<gene>
    <name evidence="14" type="ordered locus">Hneap_2120</name>
</gene>
<dbReference type="EMBL" id="CP001801">
    <property type="protein sequence ID" value="ACX96937.1"/>
    <property type="molecule type" value="Genomic_DNA"/>
</dbReference>
<evidence type="ECO:0000256" key="7">
    <source>
        <dbReference type="ARBA" id="ARBA00022519"/>
    </source>
</evidence>
<organism evidence="14 15">
    <name type="scientific">Halothiobacillus neapolitanus (strain ATCC 23641 / DSM 15147 / CIP 104769 / NCIMB 8539 / c2)</name>
    <name type="common">Thiobacillus neapolitanus</name>
    <dbReference type="NCBI Taxonomy" id="555778"/>
    <lineage>
        <taxon>Bacteria</taxon>
        <taxon>Pseudomonadati</taxon>
        <taxon>Pseudomonadota</taxon>
        <taxon>Gammaproteobacteria</taxon>
        <taxon>Chromatiales</taxon>
        <taxon>Halothiobacillaceae</taxon>
        <taxon>Halothiobacillus</taxon>
    </lineage>
</organism>
<comment type="function">
    <text evidence="11">Part of the ABC transporter complex NodIJ involved in the export of the nodulation factors (Nod factors), the bacterial signal molecules that induce symbiosis and subsequent nodulation induction. Nod factors are LCO (lipo-chitin oligosaccharide), a modified beta-1,4-linked N-acetylglucosamine oligosaccharide. This subunit encodes the transporter.</text>
</comment>
<dbReference type="GO" id="GO:0140359">
    <property type="term" value="F:ABC-type transporter activity"/>
    <property type="evidence" value="ECO:0007669"/>
    <property type="project" value="InterPro"/>
</dbReference>
<dbReference type="PRINTS" id="PR00164">
    <property type="entry name" value="ABC2TRNSPORT"/>
</dbReference>
<evidence type="ECO:0000256" key="3">
    <source>
        <dbReference type="ARBA" id="ARBA00011350"/>
    </source>
</evidence>
<dbReference type="PROSITE" id="PS51012">
    <property type="entry name" value="ABC_TM2"/>
    <property type="match status" value="1"/>
</dbReference>
<evidence type="ECO:0000256" key="8">
    <source>
        <dbReference type="ARBA" id="ARBA00022692"/>
    </source>
</evidence>
<evidence type="ECO:0000256" key="10">
    <source>
        <dbReference type="ARBA" id="ARBA00023136"/>
    </source>
</evidence>
<dbReference type="HOGENOM" id="CLU_039483_3_1_6"/>
<dbReference type="eggNOG" id="COG0842">
    <property type="taxonomic scope" value="Bacteria"/>
</dbReference>
<protein>
    <recommendedName>
        <fullName evidence="12">Transport permease protein</fullName>
    </recommendedName>
</protein>
<feature type="transmembrane region" description="Helical" evidence="12">
    <location>
        <begin position="84"/>
        <end position="103"/>
    </location>
</feature>
<keyword evidence="4 12" id="KW-0813">Transport</keyword>
<keyword evidence="8 12" id="KW-0812">Transmembrane</keyword>
<dbReference type="InterPro" id="IPR047817">
    <property type="entry name" value="ABC2_TM_bact-type"/>
</dbReference>
<feature type="transmembrane region" description="Helical" evidence="12">
    <location>
        <begin position="254"/>
        <end position="276"/>
    </location>
</feature>
<sequence>MSRSTTNRIQASRSQAGRSQANRTIWAMPRFRWVALALLERNFLVWKKLIGPAIVLNFGEPLIYLLGLGLGLGHLVGEVGGLPYLVFLASGVVASSAMTTVSFEGMYSVFTRMVPQKTYDAMMATPMDIDDIVLGESIWAALKGLMSAIAILIVAAVLGAVPGGWMAAWALPVVFLMGLAFVGPAIIMSAIAGSYDFFNYYFVLVVTPMFMLSGVFFPLDSMPPALQVAVQFLPLTHAIEIIRPLIVGQPVEHLVLHLSVLLFFALIGYFFAVAMVRRRLWV</sequence>
<evidence type="ECO:0000256" key="11">
    <source>
        <dbReference type="ARBA" id="ARBA00025119"/>
    </source>
</evidence>
<name>D0KW34_HALNC</name>
<dbReference type="PANTHER" id="PTHR43229">
    <property type="entry name" value="NODULATION PROTEIN J"/>
    <property type="match status" value="1"/>
</dbReference>
<dbReference type="GO" id="GO:0043190">
    <property type="term" value="C:ATP-binding cassette (ABC) transporter complex"/>
    <property type="evidence" value="ECO:0007669"/>
    <property type="project" value="InterPro"/>
</dbReference>
<dbReference type="InterPro" id="IPR005981">
    <property type="entry name" value="ABC_transptNodJ"/>
</dbReference>
<dbReference type="GO" id="GO:0015772">
    <property type="term" value="P:oligosaccharide transport"/>
    <property type="evidence" value="ECO:0007669"/>
    <property type="project" value="InterPro"/>
</dbReference>
<evidence type="ECO:0000256" key="6">
    <source>
        <dbReference type="ARBA" id="ARBA00022475"/>
    </source>
</evidence>
<feature type="transmembrane region" description="Helical" evidence="12">
    <location>
        <begin position="49"/>
        <end position="72"/>
    </location>
</feature>
<evidence type="ECO:0000256" key="2">
    <source>
        <dbReference type="ARBA" id="ARBA00008394"/>
    </source>
</evidence>
<keyword evidence="6 12" id="KW-1003">Cell membrane</keyword>
<feature type="transmembrane region" description="Helical" evidence="12">
    <location>
        <begin position="167"/>
        <end position="191"/>
    </location>
</feature>
<dbReference type="InterPro" id="IPR051784">
    <property type="entry name" value="Nod_factor_ABC_transporter"/>
</dbReference>
<evidence type="ECO:0000313" key="14">
    <source>
        <dbReference type="EMBL" id="ACX96937.1"/>
    </source>
</evidence>
<evidence type="ECO:0000256" key="4">
    <source>
        <dbReference type="ARBA" id="ARBA00022448"/>
    </source>
</evidence>
<comment type="subunit">
    <text evidence="3">The complex is composed of two ATP-binding proteins (NodI) and two transmembrane proteins (NodJ).</text>
</comment>
<evidence type="ECO:0000313" key="15">
    <source>
        <dbReference type="Proteomes" id="UP000009102"/>
    </source>
</evidence>